<dbReference type="PROSITE" id="PS50222">
    <property type="entry name" value="EF_HAND_2"/>
    <property type="match status" value="2"/>
</dbReference>
<organism evidence="19 20">
    <name type="scientific">Pocillopora meandrina</name>
    <dbReference type="NCBI Taxonomy" id="46732"/>
    <lineage>
        <taxon>Eukaryota</taxon>
        <taxon>Metazoa</taxon>
        <taxon>Cnidaria</taxon>
        <taxon>Anthozoa</taxon>
        <taxon>Hexacorallia</taxon>
        <taxon>Scleractinia</taxon>
        <taxon>Astrocoeniina</taxon>
        <taxon>Pocilloporidae</taxon>
        <taxon>Pocillopora</taxon>
    </lineage>
</organism>
<keyword evidence="10" id="KW-1133">Transmembrane helix</keyword>
<dbReference type="PANTHER" id="PTHR10869:SF246">
    <property type="entry name" value="TRANSMEMBRANE PROLYL 4-HYDROXYLASE"/>
    <property type="match status" value="1"/>
</dbReference>
<dbReference type="GO" id="GO:0090729">
    <property type="term" value="F:toxin activity"/>
    <property type="evidence" value="ECO:0007669"/>
    <property type="project" value="UniProtKB-KW"/>
</dbReference>
<dbReference type="Pfam" id="PF01549">
    <property type="entry name" value="ShK"/>
    <property type="match status" value="3"/>
</dbReference>
<dbReference type="InterPro" id="IPR011992">
    <property type="entry name" value="EF-hand-dom_pair"/>
</dbReference>
<dbReference type="InterPro" id="IPR003582">
    <property type="entry name" value="ShKT_dom"/>
</dbReference>
<keyword evidence="11" id="KW-0560">Oxidoreductase</keyword>
<proteinExistence type="predicted"/>
<keyword evidence="14" id="KW-1015">Disulfide bond</keyword>
<dbReference type="EMBL" id="CALNXJ010000001">
    <property type="protein sequence ID" value="CAH3032126.1"/>
    <property type="molecule type" value="Genomic_DNA"/>
</dbReference>
<evidence type="ECO:0000256" key="12">
    <source>
        <dbReference type="ARBA" id="ARBA00023004"/>
    </source>
</evidence>
<keyword evidence="4" id="KW-0800">Toxin</keyword>
<dbReference type="InterPro" id="IPR044862">
    <property type="entry name" value="Pro_4_hyd_alph_FE2OG_OXY"/>
</dbReference>
<evidence type="ECO:0000256" key="6">
    <source>
        <dbReference type="ARBA" id="ARBA00022723"/>
    </source>
</evidence>
<dbReference type="GO" id="GO:0031418">
    <property type="term" value="F:L-ascorbic acid binding"/>
    <property type="evidence" value="ECO:0007669"/>
    <property type="project" value="UniProtKB-KW"/>
</dbReference>
<keyword evidence="5" id="KW-0812">Transmembrane</keyword>
<dbReference type="GO" id="GO:0004656">
    <property type="term" value="F:procollagen-proline 4-dioxygenase activity"/>
    <property type="evidence" value="ECO:0007669"/>
    <property type="project" value="TreeGrafter"/>
</dbReference>
<dbReference type="PROSITE" id="PS51471">
    <property type="entry name" value="FE2OG_OXY"/>
    <property type="match status" value="1"/>
</dbReference>
<keyword evidence="13" id="KW-0472">Membrane</keyword>
<feature type="domain" description="Fe2OG dioxygenase" evidence="17">
    <location>
        <begin position="753"/>
        <end position="901"/>
    </location>
</feature>
<feature type="domain" description="EF-hand" evidence="16">
    <location>
        <begin position="179"/>
        <end position="205"/>
    </location>
</feature>
<dbReference type="FunFam" id="2.60.120.620:FF:000008">
    <property type="entry name" value="transmembrane prolyl 4-hydroxylase"/>
    <property type="match status" value="1"/>
</dbReference>
<evidence type="ECO:0000256" key="15">
    <source>
        <dbReference type="SAM" id="SignalP"/>
    </source>
</evidence>
<dbReference type="PROSITE" id="PS51670">
    <property type="entry name" value="SHKT"/>
    <property type="match status" value="2"/>
</dbReference>
<keyword evidence="15" id="KW-0732">Signal</keyword>
<keyword evidence="20" id="KW-1185">Reference proteome</keyword>
<feature type="domain" description="EF-hand" evidence="16">
    <location>
        <begin position="625"/>
        <end position="660"/>
    </location>
</feature>
<dbReference type="InterPro" id="IPR045054">
    <property type="entry name" value="P4HA-like"/>
</dbReference>
<evidence type="ECO:0000256" key="14">
    <source>
        <dbReference type="PROSITE-ProRule" id="PRU01005"/>
    </source>
</evidence>
<comment type="caution">
    <text evidence="14">Lacks conserved residue(s) required for the propagation of feature annotation.</text>
</comment>
<evidence type="ECO:0000256" key="4">
    <source>
        <dbReference type="ARBA" id="ARBA00022656"/>
    </source>
</evidence>
<dbReference type="GO" id="GO:0005783">
    <property type="term" value="C:endoplasmic reticulum"/>
    <property type="evidence" value="ECO:0007669"/>
    <property type="project" value="TreeGrafter"/>
</dbReference>
<dbReference type="InterPro" id="IPR005123">
    <property type="entry name" value="Oxoglu/Fe-dep_dioxygenase_dom"/>
</dbReference>
<protein>
    <recommendedName>
        <fullName evidence="21">Procollagen-proline 4-dioxygenase</fullName>
    </recommendedName>
</protein>
<dbReference type="Pfam" id="PF13640">
    <property type="entry name" value="2OG-FeII_Oxy_3"/>
    <property type="match status" value="1"/>
</dbReference>
<feature type="domain" description="ShKT" evidence="18">
    <location>
        <begin position="137"/>
        <end position="171"/>
    </location>
</feature>
<dbReference type="GO" id="GO:0005509">
    <property type="term" value="F:calcium ion binding"/>
    <property type="evidence" value="ECO:0007669"/>
    <property type="project" value="InterPro"/>
</dbReference>
<evidence type="ECO:0000256" key="5">
    <source>
        <dbReference type="ARBA" id="ARBA00022692"/>
    </source>
</evidence>
<evidence type="ECO:0000259" key="16">
    <source>
        <dbReference type="PROSITE" id="PS50222"/>
    </source>
</evidence>
<dbReference type="SMART" id="SM00254">
    <property type="entry name" value="ShKT"/>
    <property type="match status" value="3"/>
</dbReference>
<dbReference type="InterPro" id="IPR018247">
    <property type="entry name" value="EF_Hand_1_Ca_BS"/>
</dbReference>
<feature type="signal peptide" evidence="15">
    <location>
        <begin position="1"/>
        <end position="21"/>
    </location>
</feature>
<evidence type="ECO:0000256" key="8">
    <source>
        <dbReference type="ARBA" id="ARBA00022896"/>
    </source>
</evidence>
<evidence type="ECO:0000256" key="11">
    <source>
        <dbReference type="ARBA" id="ARBA00023002"/>
    </source>
</evidence>
<feature type="chain" id="PRO_5043336675" description="Procollagen-proline 4-dioxygenase" evidence="15">
    <location>
        <begin position="22"/>
        <end position="918"/>
    </location>
</feature>
<dbReference type="Proteomes" id="UP001159428">
    <property type="component" value="Unassembled WGS sequence"/>
</dbReference>
<dbReference type="PANTHER" id="PTHR10869">
    <property type="entry name" value="PROLYL 4-HYDROXYLASE ALPHA SUBUNIT"/>
    <property type="match status" value="1"/>
</dbReference>
<dbReference type="SMART" id="SM00702">
    <property type="entry name" value="P4Hc"/>
    <property type="match status" value="1"/>
</dbReference>
<comment type="subcellular location">
    <subcellularLocation>
        <location evidence="3">Endomembrane system</location>
    </subcellularLocation>
    <subcellularLocation>
        <location evidence="2">Membrane</location>
        <topology evidence="2">Single-pass membrane protein</topology>
    </subcellularLocation>
</comment>
<dbReference type="AlphaFoldDB" id="A0AAU9VR59"/>
<name>A0AAU9VR59_9CNID</name>
<feature type="domain" description="ShKT" evidence="18">
    <location>
        <begin position="264"/>
        <end position="302"/>
    </location>
</feature>
<keyword evidence="12" id="KW-0408">Iron</keyword>
<dbReference type="InterPro" id="IPR006620">
    <property type="entry name" value="Pro_4_hyd_alph"/>
</dbReference>
<keyword evidence="8" id="KW-0847">Vitamin C</keyword>
<keyword evidence="7" id="KW-0106">Calcium</keyword>
<dbReference type="Gene3D" id="2.60.120.620">
    <property type="entry name" value="q2cbj1_9rhob like domain"/>
    <property type="match status" value="3"/>
</dbReference>
<gene>
    <name evidence="19" type="ORF">PMEA_00000978</name>
</gene>
<evidence type="ECO:0000256" key="3">
    <source>
        <dbReference type="ARBA" id="ARBA00004308"/>
    </source>
</evidence>
<evidence type="ECO:0000256" key="9">
    <source>
        <dbReference type="ARBA" id="ARBA00022964"/>
    </source>
</evidence>
<dbReference type="PROSITE" id="PS00018">
    <property type="entry name" value="EF_HAND_1"/>
    <property type="match status" value="2"/>
</dbReference>
<evidence type="ECO:0000313" key="20">
    <source>
        <dbReference type="Proteomes" id="UP001159428"/>
    </source>
</evidence>
<dbReference type="InterPro" id="IPR002048">
    <property type="entry name" value="EF_hand_dom"/>
</dbReference>
<sequence>MRLILTEAIVILCLSCTSLSALSVKWSHPPNIVTKEKCYSANVSSQQGTCSVKRQPLLKRKLVRIDGKQVGHVSHEHLVAGETHKIITRALKPPVFEIPNFLTEEECQHIMQKAKETGLELSEVALPEEQDKFASDCYDDDYRCVRWAKYGECEKNPGYMLKNCQQSCEVCEDGRVLDFDDLDRDEDGILTGYEFSKAVERLFFMYLDEQDLQEMQVFDIIMNFGSGLLCDDNEADCSKYAQDGECENFPVWMLLTCRKACRNCGCEDLAANCSSLEKEGKCLHPDHANWMLRNCRRTCKVCLGAVSYDTYRKMDANDLFKFVKTMARKHPRHRSRYSHTAWLHSTTPDPIQNKIIDRFVKLTQLPREIVEGAESLQVVKYDKYGHYHAHYDSSGTGNDKLICCHQTRNKTLPCRICRFVTILYYLNDVEEGGETAFIVADNSTLNQSILLAKRGQQGDPYNLSNYCQDASLVIAPKRGTAVITSFFMVLFNFFKLPKLEGTTVKNKMLKEPCFEEDQDLTQYSTFDESCDKDGRNSFKLVHLQGKRTGHVQWLELEEGRSYRLITRAMRPLLFEIPHFLTDDECEHVISLAKEAGLSASQVALKFDEKDLNEVLKQVDRNATLDKEDYFARDLNVWDRNKDNVVDIEEIRKFAKMYKSLHLKQEEIVQMLESCGLAFDDNTEEKITTNYLIDGNIKKLLSYMSFLRTSSPQHKFRYSDQAWLRQDKTADHILRRLHERIAKLTKLPRKLLQGSESMQVVRYQTSGHYHAHFDSGMDPSVPCCHQNVDLRPPQCRLCRFVTILYYLNDVEQGGETAFPLADNSTITFKELPNPESDEFNLSISCQMANLVIPPKKGTAIMWYNNFIDPDSELLGDLDVNSIHGGCDVIKGEKWIANNWLTAPTKNSRHFKSAYDVGFD</sequence>
<comment type="cofactor">
    <cofactor evidence="1">
        <name>L-ascorbate</name>
        <dbReference type="ChEBI" id="CHEBI:38290"/>
    </cofactor>
</comment>
<reference evidence="19 20" key="1">
    <citation type="submission" date="2022-05" db="EMBL/GenBank/DDBJ databases">
        <authorList>
            <consortium name="Genoscope - CEA"/>
            <person name="William W."/>
        </authorList>
    </citation>
    <scope>NUCLEOTIDE SEQUENCE [LARGE SCALE GENOMIC DNA]</scope>
</reference>
<evidence type="ECO:0008006" key="21">
    <source>
        <dbReference type="Google" id="ProtNLM"/>
    </source>
</evidence>
<evidence type="ECO:0000259" key="18">
    <source>
        <dbReference type="PROSITE" id="PS51670"/>
    </source>
</evidence>
<evidence type="ECO:0000256" key="7">
    <source>
        <dbReference type="ARBA" id="ARBA00022837"/>
    </source>
</evidence>
<keyword evidence="9" id="KW-0223">Dioxygenase</keyword>
<comment type="caution">
    <text evidence="19">The sequence shown here is derived from an EMBL/GenBank/DDBJ whole genome shotgun (WGS) entry which is preliminary data.</text>
</comment>
<dbReference type="GO" id="GO:0016020">
    <property type="term" value="C:membrane"/>
    <property type="evidence" value="ECO:0007669"/>
    <property type="project" value="UniProtKB-SubCell"/>
</dbReference>
<evidence type="ECO:0000256" key="10">
    <source>
        <dbReference type="ARBA" id="ARBA00022989"/>
    </source>
</evidence>
<accession>A0AAU9VR59</accession>
<evidence type="ECO:0000256" key="13">
    <source>
        <dbReference type="ARBA" id="ARBA00023136"/>
    </source>
</evidence>
<evidence type="ECO:0000256" key="1">
    <source>
        <dbReference type="ARBA" id="ARBA00001961"/>
    </source>
</evidence>
<feature type="disulfide bond" evidence="14">
    <location>
        <begin position="137"/>
        <end position="171"/>
    </location>
</feature>
<evidence type="ECO:0000313" key="19">
    <source>
        <dbReference type="EMBL" id="CAH3032126.1"/>
    </source>
</evidence>
<keyword evidence="6" id="KW-0479">Metal-binding</keyword>
<evidence type="ECO:0000259" key="17">
    <source>
        <dbReference type="PROSITE" id="PS51471"/>
    </source>
</evidence>
<dbReference type="SUPFAM" id="SSF47473">
    <property type="entry name" value="EF-hand"/>
    <property type="match status" value="1"/>
</dbReference>
<evidence type="ECO:0000256" key="2">
    <source>
        <dbReference type="ARBA" id="ARBA00004167"/>
    </source>
</evidence>
<dbReference type="GO" id="GO:0005506">
    <property type="term" value="F:iron ion binding"/>
    <property type="evidence" value="ECO:0007669"/>
    <property type="project" value="InterPro"/>
</dbReference>